<feature type="compositionally biased region" description="Low complexity" evidence="2">
    <location>
        <begin position="608"/>
        <end position="622"/>
    </location>
</feature>
<feature type="compositionally biased region" description="Pro residues" evidence="2">
    <location>
        <begin position="1135"/>
        <end position="1146"/>
    </location>
</feature>
<comment type="caution">
    <text evidence="3">The sequence shown here is derived from an EMBL/GenBank/DDBJ whole genome shotgun (WGS) entry which is preliminary data.</text>
</comment>
<accession>A0AA39CGF9</accession>
<dbReference type="EMBL" id="JAPDRK010000012">
    <property type="protein sequence ID" value="KAJ9607193.1"/>
    <property type="molecule type" value="Genomic_DNA"/>
</dbReference>
<evidence type="ECO:0000313" key="3">
    <source>
        <dbReference type="EMBL" id="KAJ9607193.1"/>
    </source>
</evidence>
<evidence type="ECO:0000256" key="1">
    <source>
        <dbReference type="SAM" id="Coils"/>
    </source>
</evidence>
<reference evidence="3" key="1">
    <citation type="submission" date="2022-10" db="EMBL/GenBank/DDBJ databases">
        <title>Culturing micro-colonial fungi from biological soil crusts in the Mojave desert and describing Neophaeococcomyces mojavensis, and introducing the new genera and species Taxawa tesnikishii.</title>
        <authorList>
            <person name="Kurbessoian T."/>
            <person name="Stajich J.E."/>
        </authorList>
    </citation>
    <scope>NUCLEOTIDE SEQUENCE</scope>
    <source>
        <strain evidence="3">TK_41</strain>
    </source>
</reference>
<feature type="compositionally biased region" description="Low complexity" evidence="2">
    <location>
        <begin position="1147"/>
        <end position="1156"/>
    </location>
</feature>
<feature type="region of interest" description="Disordered" evidence="2">
    <location>
        <begin position="608"/>
        <end position="632"/>
    </location>
</feature>
<protein>
    <submittedName>
        <fullName evidence="3">Uncharacterized protein</fullName>
    </submittedName>
</protein>
<name>A0AA39CGF9_9EURO</name>
<evidence type="ECO:0000313" key="4">
    <source>
        <dbReference type="Proteomes" id="UP001172673"/>
    </source>
</evidence>
<organism evidence="3 4">
    <name type="scientific">Cladophialophora chaetospira</name>
    <dbReference type="NCBI Taxonomy" id="386627"/>
    <lineage>
        <taxon>Eukaryota</taxon>
        <taxon>Fungi</taxon>
        <taxon>Dikarya</taxon>
        <taxon>Ascomycota</taxon>
        <taxon>Pezizomycotina</taxon>
        <taxon>Eurotiomycetes</taxon>
        <taxon>Chaetothyriomycetidae</taxon>
        <taxon>Chaetothyriales</taxon>
        <taxon>Herpotrichiellaceae</taxon>
        <taxon>Cladophialophora</taxon>
    </lineage>
</organism>
<feature type="coiled-coil region" evidence="1">
    <location>
        <begin position="46"/>
        <end position="80"/>
    </location>
</feature>
<gene>
    <name evidence="3" type="ORF">H2200_008265</name>
</gene>
<feature type="compositionally biased region" description="Acidic residues" evidence="2">
    <location>
        <begin position="1162"/>
        <end position="1171"/>
    </location>
</feature>
<keyword evidence="4" id="KW-1185">Reference proteome</keyword>
<feature type="compositionally biased region" description="Polar residues" evidence="2">
    <location>
        <begin position="1089"/>
        <end position="1100"/>
    </location>
</feature>
<feature type="compositionally biased region" description="Basic and acidic residues" evidence="2">
    <location>
        <begin position="1102"/>
        <end position="1128"/>
    </location>
</feature>
<proteinExistence type="predicted"/>
<feature type="region of interest" description="Disordered" evidence="2">
    <location>
        <begin position="198"/>
        <end position="218"/>
    </location>
</feature>
<evidence type="ECO:0000256" key="2">
    <source>
        <dbReference type="SAM" id="MobiDB-lite"/>
    </source>
</evidence>
<sequence>MGKPRGKGPKPASNDTSFDLSAEAVPPQSPGSPLRAVDGHNVDGWADEDIRTYNELLTERAKLEKEKNELEQKSSRHHTQRALLDENATALDSLFKAHLGGDFKFTGSGKCCLDFDVACDDAKGDFPCKHEICSRAKTKGVSWMEMDTIKYYHARIVSEKSQRMQSALRKQRDVELVRVKKDDDEEAAIRTRRNAILDKATRGDHTPAPASKVDKGRKSEMSALDMLPMASKDFLLDPKNSAILEAAKENEHIVRRIRGRLDKIRHDVNAGRVSPADARVKLDQANSEMAEAERKNNEFRQMILDAEPALSQLHPNVPTTSTNAATPGSLTTVLQNTLASSNADAFSQALTVMKGFFSASDPHDVHTAITDLRSVLEINGPMSPVLKKSFNALEDMLAKPNASAFSLNLRTSDGKITTCKNVVEVLLNLRQQNQGSGGPATIVDSDNNVDSETLKSNQECMKVENTAKREMIKQAEKMAEDTDDRLKAALNKIKSKAVSKSPIVALSDFVLDDTIADIMFRRSLQALVAEAETGASSAQQLSAKITRQIISNAQNKPDKYLARLGSVKEFIRDCRKNPPQVFLEAVAKVDDSMPKFVAAQQEKLRKAAAASKPAVPSSKVAPLPDSSSSEPIATRETKHLLAGSKPEQVEALPSRLELPFAKDTTRVREQIYYYYKKTIESGIWDLLHVVLNKQTSNQFFWIDFEQERKFYTDNLRLAAAVPESSLSETVLELTELQLCPARAVIVLVQRITLRIRENIKLGYEKMDELNEFCKKLDSGNNSTEWSEHFSSIATRITNLYGHLDSLEPDKKTGWYETMVVDVLAFMTTFVLGSQNGENAEMNMRQLEEFIVQVMLTVGRSGSNQALHIQKFCSEIASMAKDTSKYGCPPTHPCRASFSGYVEYKLKSLVARPLKLDQKGEMLPEDGAPTTSQKSIEYFYSEITRLPAIWDRARTLTPHLNCMASRKKCTCNKSDKDFSKNIKDLKDKIDADMSQVKQDALAYGDPSMPTISRIASNIALLRQRPAKFAGNQQRVKALYANLGPKSFAEFYPEFQISTPKPSVPGKDSAQAATEATSSISLKEVSVNVPSIQNNTSSTASEKGNLEKDTAEISPEKKVNLEKDTTEASPEKGAPSPTKPKTPPPPAPAAATAAAEMKPPLPVDSDEDSEDSTDPWPMTTRELELRNQLLKFTNSVDSLQSFASVPQPAVQVKHTALEGVTWQVEDMLIGHVEMAYLIAKQQNYHGLKEWMEYYYKNTMPTPLDDNFKVKGGKAGVGGSIFGASSASEAAKLEVQAQKAREKNTERLRQLEQFTESLSPASASGSAAVVEPAESAVGVMEQLGRNFSQQRETKIHKKRVLKWKH</sequence>
<keyword evidence="1" id="KW-0175">Coiled coil</keyword>
<feature type="region of interest" description="Disordered" evidence="2">
    <location>
        <begin position="1"/>
        <end position="40"/>
    </location>
</feature>
<dbReference type="Proteomes" id="UP001172673">
    <property type="component" value="Unassembled WGS sequence"/>
</dbReference>
<feature type="region of interest" description="Disordered" evidence="2">
    <location>
        <begin position="1089"/>
        <end position="1175"/>
    </location>
</feature>